<gene>
    <name evidence="1" type="ORF">NC653_041963</name>
</gene>
<proteinExistence type="predicted"/>
<dbReference type="AlphaFoldDB" id="A0AAD6L9T8"/>
<evidence type="ECO:0000313" key="2">
    <source>
        <dbReference type="Proteomes" id="UP001164929"/>
    </source>
</evidence>
<name>A0AAD6L9T8_9ROSI</name>
<comment type="caution">
    <text evidence="1">The sequence shown here is derived from an EMBL/GenBank/DDBJ whole genome shotgun (WGS) entry which is preliminary data.</text>
</comment>
<sequence>MWHALIIINTQSPKPNSTTSKHNKFHMCLFIMLSGHKSGHLPSIL</sequence>
<keyword evidence="2" id="KW-1185">Reference proteome</keyword>
<dbReference type="Proteomes" id="UP001164929">
    <property type="component" value="Chromosome 19"/>
</dbReference>
<organism evidence="1 2">
    <name type="scientific">Populus alba x Populus x berolinensis</name>
    <dbReference type="NCBI Taxonomy" id="444605"/>
    <lineage>
        <taxon>Eukaryota</taxon>
        <taxon>Viridiplantae</taxon>
        <taxon>Streptophyta</taxon>
        <taxon>Embryophyta</taxon>
        <taxon>Tracheophyta</taxon>
        <taxon>Spermatophyta</taxon>
        <taxon>Magnoliopsida</taxon>
        <taxon>eudicotyledons</taxon>
        <taxon>Gunneridae</taxon>
        <taxon>Pentapetalae</taxon>
        <taxon>rosids</taxon>
        <taxon>fabids</taxon>
        <taxon>Malpighiales</taxon>
        <taxon>Salicaceae</taxon>
        <taxon>Saliceae</taxon>
        <taxon>Populus</taxon>
    </lineage>
</organism>
<accession>A0AAD6L9T8</accession>
<reference evidence="1" key="1">
    <citation type="journal article" date="2023" name="Mol. Ecol. Resour.">
        <title>Chromosome-level genome assembly of a triploid poplar Populus alba 'Berolinensis'.</title>
        <authorList>
            <person name="Chen S."/>
            <person name="Yu Y."/>
            <person name="Wang X."/>
            <person name="Wang S."/>
            <person name="Zhang T."/>
            <person name="Zhou Y."/>
            <person name="He R."/>
            <person name="Meng N."/>
            <person name="Wang Y."/>
            <person name="Liu W."/>
            <person name="Liu Z."/>
            <person name="Liu J."/>
            <person name="Guo Q."/>
            <person name="Huang H."/>
            <person name="Sederoff R.R."/>
            <person name="Wang G."/>
            <person name="Qu G."/>
            <person name="Chen S."/>
        </authorList>
    </citation>
    <scope>NUCLEOTIDE SEQUENCE</scope>
    <source>
        <strain evidence="1">SC-2020</strain>
    </source>
</reference>
<protein>
    <submittedName>
        <fullName evidence="1">Uncharacterized protein</fullName>
    </submittedName>
</protein>
<evidence type="ECO:0000313" key="1">
    <source>
        <dbReference type="EMBL" id="KAJ6952986.1"/>
    </source>
</evidence>
<dbReference type="EMBL" id="JAQIZT010000019">
    <property type="protein sequence ID" value="KAJ6952986.1"/>
    <property type="molecule type" value="Genomic_DNA"/>
</dbReference>